<dbReference type="OrthoDB" id="67297at2"/>
<evidence type="ECO:0000256" key="1">
    <source>
        <dbReference type="ARBA" id="ARBA00000022"/>
    </source>
</evidence>
<dbReference type="SUPFAM" id="SSF143990">
    <property type="entry name" value="YbiA-like"/>
    <property type="match status" value="1"/>
</dbReference>
<dbReference type="Proteomes" id="UP000010366">
    <property type="component" value="Chromosome"/>
</dbReference>
<organism evidence="4 5">
    <name type="scientific">Chamaesiphon minutus (strain ATCC 27169 / PCC 6605)</name>
    <dbReference type="NCBI Taxonomy" id="1173020"/>
    <lineage>
        <taxon>Bacteria</taxon>
        <taxon>Bacillati</taxon>
        <taxon>Cyanobacteriota</taxon>
        <taxon>Cyanophyceae</taxon>
        <taxon>Gomontiellales</taxon>
        <taxon>Chamaesiphonaceae</taxon>
        <taxon>Chamaesiphon</taxon>
    </lineage>
</organism>
<dbReference type="CDD" id="cd15457">
    <property type="entry name" value="NADAR"/>
    <property type="match status" value="1"/>
</dbReference>
<dbReference type="eggNOG" id="COG3236">
    <property type="taxonomic scope" value="Bacteria"/>
</dbReference>
<accession>K9UHL9</accession>
<dbReference type="AlphaFoldDB" id="K9UHL9"/>
<comment type="catalytic activity">
    <reaction evidence="1">
        <text>5-amino-6-(5-phospho-D-ribosylamino)uracil + H2O = 5,6-diaminouracil + D-ribose 5-phosphate</text>
        <dbReference type="Rhea" id="RHEA:55020"/>
        <dbReference type="ChEBI" id="CHEBI:15377"/>
        <dbReference type="ChEBI" id="CHEBI:46252"/>
        <dbReference type="ChEBI" id="CHEBI:58453"/>
        <dbReference type="ChEBI" id="CHEBI:78346"/>
    </reaction>
</comment>
<name>K9UHL9_CHAP6</name>
<dbReference type="RefSeq" id="WP_015160418.1">
    <property type="nucleotide sequence ID" value="NC_019697.1"/>
</dbReference>
<dbReference type="PATRIC" id="fig|1173020.3.peg.3755"/>
<evidence type="ECO:0000259" key="3">
    <source>
        <dbReference type="Pfam" id="PF08719"/>
    </source>
</evidence>
<dbReference type="NCBIfam" id="TIGR02464">
    <property type="entry name" value="ribofla_fusion"/>
    <property type="match status" value="1"/>
</dbReference>
<feature type="domain" description="NADAR" evidence="3">
    <location>
        <begin position="27"/>
        <end position="184"/>
    </location>
</feature>
<dbReference type="InterPro" id="IPR037238">
    <property type="entry name" value="YbiA-like_sf"/>
</dbReference>
<sequence length="190" mass="21525">MSVEKCRDRQSLIDSLDGGNKAEYLLFWGHQPSKDGSVTKSCFSQWFGSKFTIDEIVYPTAEHFMMASKARLFDDLAAEQSILKAKHPKDTQRIGRGVKGFDNKAWEEHRFDIVVRGNLAKFSQNEAFKEFLLNTKTRVIVEASPDDRIWGIGIAADNPDAKNPRRWAGLNLLGFALMEVRSRLLDGESD</sequence>
<protein>
    <recommendedName>
        <fullName evidence="3">NADAR domain-containing protein</fullName>
    </recommendedName>
</protein>
<reference evidence="4 5" key="1">
    <citation type="submission" date="2012-05" db="EMBL/GenBank/DDBJ databases">
        <title>Finished chromosome of genome of Chamaesiphon sp. PCC 6605.</title>
        <authorList>
            <consortium name="US DOE Joint Genome Institute"/>
            <person name="Gugger M."/>
            <person name="Coursin T."/>
            <person name="Rippka R."/>
            <person name="Tandeau De Marsac N."/>
            <person name="Huntemann M."/>
            <person name="Wei C.-L."/>
            <person name="Han J."/>
            <person name="Detter J.C."/>
            <person name="Han C."/>
            <person name="Tapia R."/>
            <person name="Chen A."/>
            <person name="Kyrpides N."/>
            <person name="Mavromatis K."/>
            <person name="Markowitz V."/>
            <person name="Szeto E."/>
            <person name="Ivanova N."/>
            <person name="Pagani I."/>
            <person name="Pati A."/>
            <person name="Goodwin L."/>
            <person name="Nordberg H.P."/>
            <person name="Cantor M.N."/>
            <person name="Hua S.X."/>
            <person name="Woyke T."/>
            <person name="Kerfeld C.A."/>
        </authorList>
    </citation>
    <scope>NUCLEOTIDE SEQUENCE [LARGE SCALE GENOMIC DNA]</scope>
    <source>
        <strain evidence="5">ATCC 27169 / PCC 6605</strain>
    </source>
</reference>
<evidence type="ECO:0000313" key="4">
    <source>
        <dbReference type="EMBL" id="AFY94280.1"/>
    </source>
</evidence>
<dbReference type="EMBL" id="CP003600">
    <property type="protein sequence ID" value="AFY94280.1"/>
    <property type="molecule type" value="Genomic_DNA"/>
</dbReference>
<dbReference type="InterPro" id="IPR012816">
    <property type="entry name" value="NADAR"/>
</dbReference>
<comment type="catalytic activity">
    <reaction evidence="2">
        <text>2,5-diamino-6-hydroxy-4-(5-phosphoribosylamino)-pyrimidine + H2O = 2,5,6-triamino-4-hydroxypyrimidine + D-ribose 5-phosphate</text>
        <dbReference type="Rhea" id="RHEA:23436"/>
        <dbReference type="ChEBI" id="CHEBI:15377"/>
        <dbReference type="ChEBI" id="CHEBI:58614"/>
        <dbReference type="ChEBI" id="CHEBI:78346"/>
        <dbReference type="ChEBI" id="CHEBI:137796"/>
    </reaction>
</comment>
<dbReference type="KEGG" id="cmp:Cha6605_3273"/>
<dbReference type="HOGENOM" id="CLU_084247_1_0_3"/>
<dbReference type="STRING" id="1173020.Cha6605_3273"/>
<evidence type="ECO:0000256" key="2">
    <source>
        <dbReference type="ARBA" id="ARBA00000751"/>
    </source>
</evidence>
<dbReference type="Pfam" id="PF08719">
    <property type="entry name" value="NADAR"/>
    <property type="match status" value="1"/>
</dbReference>
<proteinExistence type="predicted"/>
<keyword evidence="5" id="KW-1185">Reference proteome</keyword>
<evidence type="ECO:0000313" key="5">
    <source>
        <dbReference type="Proteomes" id="UP000010366"/>
    </source>
</evidence>
<dbReference type="Gene3D" id="1.10.357.40">
    <property type="entry name" value="YbiA-like"/>
    <property type="match status" value="1"/>
</dbReference>
<gene>
    <name evidence="4" type="ORF">Cha6605_3273</name>
</gene>